<reference evidence="1 2" key="1">
    <citation type="submission" date="2013-06" db="EMBL/GenBank/DDBJ databases">
        <authorList>
            <person name="Weinstock G."/>
            <person name="Sodergren E."/>
            <person name="Lobos E.A."/>
            <person name="Fulton L."/>
            <person name="Fulton R."/>
            <person name="Courtney L."/>
            <person name="Fronick C."/>
            <person name="O'Laughlin M."/>
            <person name="Godfrey J."/>
            <person name="Wilson R.M."/>
            <person name="Miner T."/>
            <person name="Farmer C."/>
            <person name="Delehaunty K."/>
            <person name="Cordes M."/>
            <person name="Minx P."/>
            <person name="Tomlinson C."/>
            <person name="Chen J."/>
            <person name="Wollam A."/>
            <person name="Pepin K.H."/>
            <person name="Bhonagiri V."/>
            <person name="Zhang X."/>
            <person name="Warren W."/>
            <person name="Mitreva M."/>
            <person name="Mardis E.R."/>
            <person name="Wilson R.K."/>
        </authorList>
    </citation>
    <scope>NUCLEOTIDE SEQUENCE [LARGE SCALE GENOMIC DNA]</scope>
    <source>
        <strain evidence="1 2">ATCC 29099</strain>
    </source>
</reference>
<proteinExistence type="predicted"/>
<dbReference type="Proteomes" id="UP000016608">
    <property type="component" value="Unassembled WGS sequence"/>
</dbReference>
<sequence>MSYRLVMLFWTMPDIILLKNNWKFSEKSVYWKKDIYKND</sequence>
<comment type="caution">
    <text evidence="1">The sequence shown here is derived from an EMBL/GenBank/DDBJ whole genome shotgun (WGS) entry which is preliminary data.</text>
</comment>
<name>U2PE31_EUBRA</name>
<evidence type="ECO:0000313" key="2">
    <source>
        <dbReference type="Proteomes" id="UP000016608"/>
    </source>
</evidence>
<dbReference type="PATRIC" id="fig|1256908.3.peg.2659"/>
<dbReference type="EMBL" id="AWVJ01000176">
    <property type="protein sequence ID" value="ERK42381.1"/>
    <property type="molecule type" value="Genomic_DNA"/>
</dbReference>
<evidence type="ECO:0000313" key="1">
    <source>
        <dbReference type="EMBL" id="ERK42381.1"/>
    </source>
</evidence>
<gene>
    <name evidence="1" type="ORF">HMPREF0373_02895</name>
</gene>
<dbReference type="AlphaFoldDB" id="U2PE31"/>
<keyword evidence="2" id="KW-1185">Reference proteome</keyword>
<organism evidence="1 2">
    <name type="scientific">Eubacterium ramulus ATCC 29099</name>
    <dbReference type="NCBI Taxonomy" id="1256908"/>
    <lineage>
        <taxon>Bacteria</taxon>
        <taxon>Bacillati</taxon>
        <taxon>Bacillota</taxon>
        <taxon>Clostridia</taxon>
        <taxon>Eubacteriales</taxon>
        <taxon>Eubacteriaceae</taxon>
        <taxon>Eubacterium</taxon>
    </lineage>
</organism>
<accession>U2PE31</accession>
<protein>
    <submittedName>
        <fullName evidence="1">Uncharacterized protein</fullName>
    </submittedName>
</protein>
<dbReference type="HOGENOM" id="CLU_3309977_0_0_9"/>